<dbReference type="HOGENOM" id="CLU_836313_0_0_11"/>
<name>G8RNI1_MYCRN</name>
<reference evidence="1 2" key="1">
    <citation type="submission" date="2011-12" db="EMBL/GenBank/DDBJ databases">
        <title>Complete sequence of Mycobacterium rhodesiae NBB3.</title>
        <authorList>
            <consortium name="US DOE Joint Genome Institute"/>
            <person name="Lucas S."/>
            <person name="Han J."/>
            <person name="Lapidus A."/>
            <person name="Cheng J.-F."/>
            <person name="Goodwin L."/>
            <person name="Pitluck S."/>
            <person name="Peters L."/>
            <person name="Mikhailova N."/>
            <person name="Gu W."/>
            <person name="Detter J.C."/>
            <person name="Han C."/>
            <person name="Tapia R."/>
            <person name="Land M."/>
            <person name="Hauser L."/>
            <person name="Kyrpides N."/>
            <person name="Ivanova N."/>
            <person name="Pagani I."/>
            <person name="Mattes T."/>
            <person name="Holmes A."/>
            <person name="Rutledge P."/>
            <person name="Paulsen I."/>
            <person name="Coleman N."/>
            <person name="Woyke T."/>
        </authorList>
    </citation>
    <scope>NUCLEOTIDE SEQUENCE [LARGE SCALE GENOMIC DNA]</scope>
    <source>
        <strain evidence="1 2">NBB3</strain>
    </source>
</reference>
<organism evidence="1 2">
    <name type="scientific">Mycolicibacterium rhodesiae (strain NBB3)</name>
    <name type="common">Mycobacterium rhodesiae</name>
    <dbReference type="NCBI Taxonomy" id="710685"/>
    <lineage>
        <taxon>Bacteria</taxon>
        <taxon>Bacillati</taxon>
        <taxon>Actinomycetota</taxon>
        <taxon>Actinomycetes</taxon>
        <taxon>Mycobacteriales</taxon>
        <taxon>Mycobacteriaceae</taxon>
        <taxon>Mycolicibacterium</taxon>
    </lineage>
</organism>
<dbReference type="Proteomes" id="UP000005442">
    <property type="component" value="Chromosome"/>
</dbReference>
<dbReference type="AlphaFoldDB" id="G8RNI1"/>
<dbReference type="eggNOG" id="ENOG5032Z1I">
    <property type="taxonomic scope" value="Bacteria"/>
</dbReference>
<dbReference type="Pfam" id="PF20079">
    <property type="entry name" value="DUF6474"/>
    <property type="match status" value="1"/>
</dbReference>
<dbReference type="KEGG" id="mrh:MycrhN_1903"/>
<gene>
    <name evidence="1" type="ordered locus">MycrhN_1903</name>
</gene>
<dbReference type="InterPro" id="IPR045522">
    <property type="entry name" value="DUF6474"/>
</dbReference>
<dbReference type="PATRIC" id="fig|710685.3.peg.1913"/>
<accession>G8RNI1</accession>
<dbReference type="STRING" id="710685.MycrhN_1903"/>
<keyword evidence="2" id="KW-1185">Reference proteome</keyword>
<protein>
    <submittedName>
        <fullName evidence="1">Uncharacterized protein</fullName>
    </submittedName>
</protein>
<evidence type="ECO:0000313" key="2">
    <source>
        <dbReference type="Proteomes" id="UP000005442"/>
    </source>
</evidence>
<dbReference type="EMBL" id="CP003169">
    <property type="protein sequence ID" value="AEV72511.1"/>
    <property type="molecule type" value="Genomic_DNA"/>
</dbReference>
<sequence>MHPVPGPALSWLGFSSCFSSSGFPHRECPPVLALLSRPAAMRTHFTTALQALRQRRIGARRLLHKHRLSVCWQLEPHGRRDTSAGQMRATIVLCCIDDVRRGDVGSPTDDRETAGMSLFKRKTRATRKAEARAIKAKAKLEAKLSAKNETRRIKAQARAETNALKAQLRAQRESDRAALKVADLQLKAAREGKLFSPTRIRRLLTVTRLLAPVAVPLVYRASIAARGIVDERRAARLGVPLSQLGQFSGHGAQLSARIAGAEHSLRLVAEKKPKDAETKQFVAAITERLTDLSAAVAAAENMPVPQRRSAHDAIAKQLDGIDADLMARLGLV</sequence>
<proteinExistence type="predicted"/>
<evidence type="ECO:0000313" key="1">
    <source>
        <dbReference type="EMBL" id="AEV72511.1"/>
    </source>
</evidence>